<dbReference type="EMBL" id="BLJY01000012">
    <property type="protein sequence ID" value="GFF20355.1"/>
    <property type="molecule type" value="Genomic_DNA"/>
</dbReference>
<dbReference type="GO" id="GO:0004309">
    <property type="term" value="F:exopolyphosphatase activity"/>
    <property type="evidence" value="ECO:0007669"/>
    <property type="project" value="TreeGrafter"/>
</dbReference>
<name>A0A5M3ZAT4_ASPTE</name>
<dbReference type="Pfam" id="PF02833">
    <property type="entry name" value="DHHA2"/>
    <property type="match status" value="1"/>
</dbReference>
<comment type="caution">
    <text evidence="1">The sequence shown here is derived from an EMBL/GenBank/DDBJ whole genome shotgun (WGS) entry which is preliminary data.</text>
</comment>
<evidence type="ECO:0000313" key="1">
    <source>
        <dbReference type="EMBL" id="GFF20355.1"/>
    </source>
</evidence>
<dbReference type="Gene3D" id="3.10.310.20">
    <property type="entry name" value="DHHA2 domain"/>
    <property type="match status" value="1"/>
</dbReference>
<protein>
    <submittedName>
        <fullName evidence="1">Exopolyphosphatase</fullName>
    </submittedName>
</protein>
<dbReference type="GO" id="GO:0005737">
    <property type="term" value="C:cytoplasm"/>
    <property type="evidence" value="ECO:0007669"/>
    <property type="project" value="InterPro"/>
</dbReference>
<organism evidence="1 2">
    <name type="scientific">Aspergillus terreus</name>
    <dbReference type="NCBI Taxonomy" id="33178"/>
    <lineage>
        <taxon>Eukaryota</taxon>
        <taxon>Fungi</taxon>
        <taxon>Dikarya</taxon>
        <taxon>Ascomycota</taxon>
        <taxon>Pezizomycotina</taxon>
        <taxon>Eurotiomycetes</taxon>
        <taxon>Eurotiomycetidae</taxon>
        <taxon>Eurotiales</taxon>
        <taxon>Aspergillaceae</taxon>
        <taxon>Aspergillus</taxon>
        <taxon>Aspergillus subgen. Circumdati</taxon>
    </lineage>
</organism>
<dbReference type="Proteomes" id="UP000452235">
    <property type="component" value="Unassembled WGS sequence"/>
</dbReference>
<dbReference type="InterPro" id="IPR038222">
    <property type="entry name" value="DHHA2_dom_sf"/>
</dbReference>
<evidence type="ECO:0000313" key="2">
    <source>
        <dbReference type="Proteomes" id="UP000452235"/>
    </source>
</evidence>
<dbReference type="OrthoDB" id="374045at2759"/>
<dbReference type="AlphaFoldDB" id="A0A5M3ZAT4"/>
<sequence>MTHPPEHSLLKFLRSALQTHRRFVAGGLSRAEAPVYVIGNPSADLDSIISALVYSYFANTTSRRHVPLLNLPNVASGPELRRLRPEFVKALWLSTQPPVNGDEAWDETAESVGPLLREHILTVADFATHIKQRCSDQGEQLTADAVLVDWNSLPSRSADAQQGKGSLDGLPNVDFRVIGCVDHHANEGFCAPKISPLLITTSGSCASLVVQALGSMGAWPGCQEGDDALSTTREEAQVAQLALAPILIDTANLTAKDKVTPHDTSAHDILLRKINQAVVQASGKHDNFYTQILETKQNSLDLLTVEEVLDRDYKQWTETSSRQPSKPLHIGFCSMVKSISWIVQKAGSPQAFLDEICAFASQRELGIVVVMTAFTSKTSDKFCRELLVCALDDGLATDALKSFVSQAASQLGLEEWSARDDDERDILTIRRTLDNEPSRRIWLQTDVTKSRKQVAPLMRAAVASL</sequence>
<accession>A0A5M3ZAT4</accession>
<dbReference type="InterPro" id="IPR004097">
    <property type="entry name" value="DHHA2"/>
</dbReference>
<dbReference type="Gene3D" id="3.90.1640.10">
    <property type="entry name" value="inorganic pyrophosphatase (n-terminal core)"/>
    <property type="match status" value="1"/>
</dbReference>
<proteinExistence type="predicted"/>
<reference evidence="1 2" key="1">
    <citation type="submission" date="2020-01" db="EMBL/GenBank/DDBJ databases">
        <title>Aspergillus terreus IFO 6365 whole genome shotgun sequence.</title>
        <authorList>
            <person name="Kanamasa S."/>
            <person name="Takahashi H."/>
        </authorList>
    </citation>
    <scope>NUCLEOTIDE SEQUENCE [LARGE SCALE GENOMIC DNA]</scope>
    <source>
        <strain evidence="1 2">IFO 6365</strain>
    </source>
</reference>
<dbReference type="InterPro" id="IPR038763">
    <property type="entry name" value="DHH_sf"/>
</dbReference>
<dbReference type="PANTHER" id="PTHR12112">
    <property type="entry name" value="BNIP - RELATED"/>
    <property type="match status" value="1"/>
</dbReference>
<keyword evidence="2" id="KW-1185">Reference proteome</keyword>
<dbReference type="VEuPathDB" id="FungiDB:ATEG_08073"/>
<gene>
    <name evidence="1" type="ORF">ATEIFO6365_0012011100</name>
</gene>
<dbReference type="SUPFAM" id="SSF64182">
    <property type="entry name" value="DHH phosphoesterases"/>
    <property type="match status" value="1"/>
</dbReference>
<dbReference type="PANTHER" id="PTHR12112:SF39">
    <property type="entry name" value="EG:152A3.5 PROTEIN (FBGN0003116_PN PROTEIN)"/>
    <property type="match status" value="1"/>
</dbReference>
<dbReference type="SMART" id="SM01131">
    <property type="entry name" value="DHHA2"/>
    <property type="match status" value="1"/>
</dbReference>